<sequence>MEKVFVAQRVANKLFATEAAVDAAMLEVSGMMAELMQARKDLGLSATVGDAACTKVADAIQALAAARSAIVEAHSQLDETRLRVGIRTRMGGLIKEEQLPQPQGLREVV</sequence>
<evidence type="ECO:0000313" key="1">
    <source>
        <dbReference type="EMBL" id="ATC33101.1"/>
    </source>
</evidence>
<dbReference type="Proteomes" id="UP000217311">
    <property type="component" value="Chromosome"/>
</dbReference>
<dbReference type="RefSeq" id="WP_096052488.1">
    <property type="nucleotide sequence ID" value="NZ_CP023315.3"/>
</dbReference>
<dbReference type="EMBL" id="CP023315">
    <property type="protein sequence ID" value="ATC33101.1"/>
    <property type="molecule type" value="Genomic_DNA"/>
</dbReference>
<accession>A0A290MM60</accession>
<organism evidence="1 2">
    <name type="scientific">Caulobacter vibrioides</name>
    <name type="common">Caulobacter crescentus</name>
    <dbReference type="NCBI Taxonomy" id="155892"/>
    <lineage>
        <taxon>Bacteria</taxon>
        <taxon>Pseudomonadati</taxon>
        <taxon>Pseudomonadota</taxon>
        <taxon>Alphaproteobacteria</taxon>
        <taxon>Caulobacterales</taxon>
        <taxon>Caulobacteraceae</taxon>
        <taxon>Caulobacter</taxon>
    </lineage>
</organism>
<protein>
    <submittedName>
        <fullName evidence="1">Uncharacterized protein</fullName>
    </submittedName>
</protein>
<gene>
    <name evidence="1" type="ORF">CA606_12635</name>
</gene>
<dbReference type="AlphaFoldDB" id="A0A290MM60"/>
<evidence type="ECO:0000313" key="2">
    <source>
        <dbReference type="Proteomes" id="UP000217311"/>
    </source>
</evidence>
<reference evidence="2" key="1">
    <citation type="submission" date="2017-09" db="EMBL/GenBank/DDBJ databases">
        <title>Genome evolution observed in wild isolates of Caulobacter crescentus.</title>
        <authorList>
            <person name="Ely B."/>
            <person name="Wilson K."/>
            <person name="Scott D."/>
        </authorList>
    </citation>
    <scope>NUCLEOTIDE SEQUENCE [LARGE SCALE GENOMIC DNA]</scope>
    <source>
        <strain evidence="2">CB13b1a</strain>
    </source>
</reference>
<name>A0A290MM60_CAUVI</name>
<proteinExistence type="predicted"/>